<dbReference type="PANTHER" id="PTHR43194:SF2">
    <property type="entry name" value="PEROXISOMAL MEMBRANE PROTEIN LPX1"/>
    <property type="match status" value="1"/>
</dbReference>
<reference evidence="2 3" key="1">
    <citation type="submission" date="2017-11" db="EMBL/GenBank/DDBJ databases">
        <title>Genomic Encyclopedia of Archaeal and Bacterial Type Strains, Phase II (KMG-II): From Individual Species to Whole Genera.</title>
        <authorList>
            <person name="Goeker M."/>
        </authorList>
    </citation>
    <scope>NUCLEOTIDE SEQUENCE [LARGE SCALE GENOMIC DNA]</scope>
    <source>
        <strain evidence="2 3">DSM 25625</strain>
    </source>
</reference>
<feature type="domain" description="AB hydrolase-1" evidence="1">
    <location>
        <begin position="9"/>
        <end position="256"/>
    </location>
</feature>
<protein>
    <submittedName>
        <fullName evidence="2">Alpha-beta hydrolase superfamily lysophospholipase</fullName>
    </submittedName>
</protein>
<dbReference type="GO" id="GO:0016787">
    <property type="term" value="F:hydrolase activity"/>
    <property type="evidence" value="ECO:0007669"/>
    <property type="project" value="UniProtKB-KW"/>
</dbReference>
<dbReference type="InterPro" id="IPR029058">
    <property type="entry name" value="AB_hydrolase_fold"/>
</dbReference>
<name>A0A2M9BTV1_9MICO</name>
<keyword evidence="2" id="KW-0378">Hydrolase</keyword>
<accession>A0A2M9BTV1</accession>
<gene>
    <name evidence="2" type="ORF">CLV54_2314</name>
</gene>
<dbReference type="OrthoDB" id="3810256at2"/>
<keyword evidence="3" id="KW-1185">Reference proteome</keyword>
<proteinExistence type="predicted"/>
<dbReference type="PANTHER" id="PTHR43194">
    <property type="entry name" value="HYDROLASE ALPHA/BETA FOLD FAMILY"/>
    <property type="match status" value="1"/>
</dbReference>
<dbReference type="Proteomes" id="UP000230161">
    <property type="component" value="Unassembled WGS sequence"/>
</dbReference>
<evidence type="ECO:0000259" key="1">
    <source>
        <dbReference type="Pfam" id="PF12697"/>
    </source>
</evidence>
<dbReference type="RefSeq" id="WP_100345128.1">
    <property type="nucleotide sequence ID" value="NZ_PGFB01000004.1"/>
</dbReference>
<comment type="caution">
    <text evidence="2">The sequence shown here is derived from an EMBL/GenBank/DDBJ whole genome shotgun (WGS) entry which is preliminary data.</text>
</comment>
<evidence type="ECO:0000313" key="3">
    <source>
        <dbReference type="Proteomes" id="UP000230161"/>
    </source>
</evidence>
<sequence>MNTTQATPVIFIHGLWMHSSSWDNWVELFRANGFDAQAPGWPGDSATVAESNANPEAIAGVGIDQVVEHYAGVIRSLGSKPVLIGHSFGGLIAQKLLGMGLAVAAVAIDPAQIKGVLPLPFVQLKNALPVLGNPANRKRAVSQTPKRFHGGFANAVSEKESNELFARYAIPAPGRPLFEAATANFSSKSPAAVNVHAVRGPLLIIGGGQDHTVPEVTSRAAFALYAKAPTVNEYRVFDDRGHSLVIDHGWREVADAALDFLARNGVVGQTREAQPAQAARLGQTARIGESAEV</sequence>
<dbReference type="SUPFAM" id="SSF53474">
    <property type="entry name" value="alpha/beta-Hydrolases"/>
    <property type="match status" value="1"/>
</dbReference>
<dbReference type="AlphaFoldDB" id="A0A2M9BTV1"/>
<dbReference type="InterPro" id="IPR000073">
    <property type="entry name" value="AB_hydrolase_1"/>
</dbReference>
<organism evidence="2 3">
    <name type="scientific">Compostimonas suwonensis</name>
    <dbReference type="NCBI Taxonomy" id="1048394"/>
    <lineage>
        <taxon>Bacteria</taxon>
        <taxon>Bacillati</taxon>
        <taxon>Actinomycetota</taxon>
        <taxon>Actinomycetes</taxon>
        <taxon>Micrococcales</taxon>
        <taxon>Microbacteriaceae</taxon>
        <taxon>Compostimonas</taxon>
    </lineage>
</organism>
<dbReference type="InterPro" id="IPR050228">
    <property type="entry name" value="Carboxylesterase_BioH"/>
</dbReference>
<evidence type="ECO:0000313" key="2">
    <source>
        <dbReference type="EMBL" id="PJJ61370.1"/>
    </source>
</evidence>
<dbReference type="Pfam" id="PF12697">
    <property type="entry name" value="Abhydrolase_6"/>
    <property type="match status" value="1"/>
</dbReference>
<dbReference type="Gene3D" id="3.40.50.1820">
    <property type="entry name" value="alpha/beta hydrolase"/>
    <property type="match status" value="1"/>
</dbReference>
<dbReference type="EMBL" id="PGFB01000004">
    <property type="protein sequence ID" value="PJJ61370.1"/>
    <property type="molecule type" value="Genomic_DNA"/>
</dbReference>